<protein>
    <submittedName>
        <fullName evidence="3">Uncharacterized protein</fullName>
    </submittedName>
</protein>
<dbReference type="AlphaFoldDB" id="A0A4S3IXN7"/>
<reference evidence="2 5" key="2">
    <citation type="submission" date="2019-08" db="EMBL/GenBank/DDBJ databases">
        <title>The genome sequence of a newly discovered highly antifungal drug resistant Aspergillus species, Aspergillus tanneri NIH 1004.</title>
        <authorList>
            <person name="Mounaud S."/>
            <person name="Singh I."/>
            <person name="Joardar V."/>
            <person name="Pakala S."/>
            <person name="Pakala S."/>
            <person name="Venepally P."/>
            <person name="Chung J.K."/>
            <person name="Losada L."/>
            <person name="Nierman W.C."/>
        </authorList>
    </citation>
    <scope>NUCLEOTIDE SEQUENCE [LARGE SCALE GENOMIC DNA]</scope>
    <source>
        <strain evidence="2 5">NIH1004</strain>
    </source>
</reference>
<dbReference type="RefSeq" id="XP_033424776.1">
    <property type="nucleotide sequence ID" value="XM_033571461.1"/>
</dbReference>
<evidence type="ECO:0000313" key="2">
    <source>
        <dbReference type="EMBL" id="KAA8645415.1"/>
    </source>
</evidence>
<evidence type="ECO:0000313" key="5">
    <source>
        <dbReference type="Proteomes" id="UP000324241"/>
    </source>
</evidence>
<dbReference type="EMBL" id="QUQM01000007">
    <property type="protein sequence ID" value="KAA8645415.1"/>
    <property type="molecule type" value="Genomic_DNA"/>
</dbReference>
<dbReference type="VEuPathDB" id="FungiDB:EYZ11_013438"/>
<feature type="compositionally biased region" description="Basic and acidic residues" evidence="1">
    <location>
        <begin position="1"/>
        <end position="11"/>
    </location>
</feature>
<comment type="caution">
    <text evidence="3">The sequence shown here is derived from an EMBL/GenBank/DDBJ whole genome shotgun (WGS) entry which is preliminary data.</text>
</comment>
<dbReference type="GeneID" id="54329536"/>
<dbReference type="EMBL" id="SOSA01001476">
    <property type="protein sequence ID" value="THC87116.1"/>
    <property type="molecule type" value="Genomic_DNA"/>
</dbReference>
<dbReference type="Proteomes" id="UP000324241">
    <property type="component" value="Unassembled WGS sequence"/>
</dbReference>
<evidence type="ECO:0000256" key="1">
    <source>
        <dbReference type="SAM" id="MobiDB-lite"/>
    </source>
</evidence>
<keyword evidence="4" id="KW-1185">Reference proteome</keyword>
<sequence>MQGYIREDRGRKSPPGSRTARHTDNCSGRHVPDRRFLGISPAPSFGTCRAVGPSSLGKRSRGRFGVVQRPLVDVNRSIRLYMRGPMPRRRPVRRAKIAPPPLLHRGLCTGFDCPRFVIPLRGPAWDLFWVGSCGITARDGGRRPVYAIPNDQTVPPISQRPDFKRPAFVDSEGTLQSRFVFPLHDRVCSGVRGGTKNLGPTLHGARESTSRRIVQGPLRELP</sequence>
<evidence type="ECO:0000313" key="4">
    <source>
        <dbReference type="Proteomes" id="UP000308092"/>
    </source>
</evidence>
<organism evidence="3 4">
    <name type="scientific">Aspergillus tanneri</name>
    <dbReference type="NCBI Taxonomy" id="1220188"/>
    <lineage>
        <taxon>Eukaryota</taxon>
        <taxon>Fungi</taxon>
        <taxon>Dikarya</taxon>
        <taxon>Ascomycota</taxon>
        <taxon>Pezizomycotina</taxon>
        <taxon>Eurotiomycetes</taxon>
        <taxon>Eurotiomycetidae</taxon>
        <taxon>Eurotiales</taxon>
        <taxon>Aspergillaceae</taxon>
        <taxon>Aspergillus</taxon>
        <taxon>Aspergillus subgen. Circumdati</taxon>
    </lineage>
</organism>
<feature type="region of interest" description="Disordered" evidence="1">
    <location>
        <begin position="1"/>
        <end position="32"/>
    </location>
</feature>
<dbReference type="Proteomes" id="UP000308092">
    <property type="component" value="Unassembled WGS sequence"/>
</dbReference>
<proteinExistence type="predicted"/>
<evidence type="ECO:0000313" key="3">
    <source>
        <dbReference type="EMBL" id="THC87116.1"/>
    </source>
</evidence>
<accession>A0A4S3IXN7</accession>
<gene>
    <name evidence="2" type="ORF">ATNIH1004_006834</name>
    <name evidence="3" type="ORF">EYZ11_013438</name>
</gene>
<reference evidence="3 4" key="1">
    <citation type="submission" date="2019-03" db="EMBL/GenBank/DDBJ databases">
        <title>The genome sequence of a newly discovered highly antifungal drug resistant Aspergillus species, Aspergillus tanneri NIH 1004.</title>
        <authorList>
            <person name="Mounaud S."/>
            <person name="Singh I."/>
            <person name="Joardar V."/>
            <person name="Pakala S."/>
            <person name="Pakala S."/>
            <person name="Venepally P."/>
            <person name="Hoover J."/>
            <person name="Nierman W."/>
            <person name="Chung J."/>
            <person name="Losada L."/>
        </authorList>
    </citation>
    <scope>NUCLEOTIDE SEQUENCE [LARGE SCALE GENOMIC DNA]</scope>
    <source>
        <strain evidence="3 4">NIH1004</strain>
    </source>
</reference>
<name>A0A4S3IXN7_9EURO</name>